<dbReference type="InParanoid" id="K2RIG5"/>
<proteinExistence type="predicted"/>
<dbReference type="VEuPathDB" id="FungiDB:MPH_00268"/>
<dbReference type="GO" id="GO:0016787">
    <property type="term" value="F:hydrolase activity"/>
    <property type="evidence" value="ECO:0007669"/>
    <property type="project" value="UniProtKB-KW"/>
</dbReference>
<evidence type="ECO:0000256" key="1">
    <source>
        <dbReference type="ARBA" id="ARBA00022801"/>
    </source>
</evidence>
<accession>K2RIG5</accession>
<dbReference type="EMBL" id="AHHD01000011">
    <property type="protein sequence ID" value="EKG22371.1"/>
    <property type="molecule type" value="Genomic_DNA"/>
</dbReference>
<dbReference type="eggNOG" id="KOG1515">
    <property type="taxonomic scope" value="Eukaryota"/>
</dbReference>
<comment type="caution">
    <text evidence="3">The sequence shown here is derived from an EMBL/GenBank/DDBJ whole genome shotgun (WGS) entry which is preliminary data.</text>
</comment>
<sequence length="345" mass="37073">MSFDTPEALEQLSQTDPALTQYFLDNGLPASPTQDEVGNFLASAAANQTTVADDSMVIDIPMRDGYSSQIRVHKPKNCTEHRSPLVVLMHAGGFLTGNNAQLSSIARALVALYSATVLSISYRLAPAHPFPAAAHDAWDSISWAAIHSHTLGADPDAGFVIAGGSAGANLAAVVTQKAVNEKLSPPPTGAWLSVPLLLDDSIVPEEHRHLWLSRKQNPDALFLNNASLEALFASYKPDVRSPEFSPFNAPDAHEAMPPTYIEVCGGDPLRDDGMVYERMLRDHGVETLLEVYPGVPHGFVALPGFEPARKAFVDGLRGFGKLLGINKTEEELEAVVPDGILYSLT</sequence>
<dbReference type="STRING" id="1126212.K2RIG5"/>
<feature type="domain" description="Alpha/beta hydrolase fold-3" evidence="2">
    <location>
        <begin position="86"/>
        <end position="300"/>
    </location>
</feature>
<dbReference type="HOGENOM" id="CLU_012494_6_3_1"/>
<keyword evidence="1 3" id="KW-0378">Hydrolase</keyword>
<gene>
    <name evidence="3" type="ORF">MPH_00268</name>
</gene>
<protein>
    <submittedName>
        <fullName evidence="3">Alpha/beta hydrolase fold-3</fullName>
    </submittedName>
</protein>
<dbReference type="Pfam" id="PF07859">
    <property type="entry name" value="Abhydrolase_3"/>
    <property type="match status" value="1"/>
</dbReference>
<evidence type="ECO:0000313" key="3">
    <source>
        <dbReference type="EMBL" id="EKG22371.1"/>
    </source>
</evidence>
<evidence type="ECO:0000313" key="4">
    <source>
        <dbReference type="Proteomes" id="UP000007129"/>
    </source>
</evidence>
<organism evidence="3 4">
    <name type="scientific">Macrophomina phaseolina (strain MS6)</name>
    <name type="common">Charcoal rot fungus</name>
    <dbReference type="NCBI Taxonomy" id="1126212"/>
    <lineage>
        <taxon>Eukaryota</taxon>
        <taxon>Fungi</taxon>
        <taxon>Dikarya</taxon>
        <taxon>Ascomycota</taxon>
        <taxon>Pezizomycotina</taxon>
        <taxon>Dothideomycetes</taxon>
        <taxon>Dothideomycetes incertae sedis</taxon>
        <taxon>Botryosphaeriales</taxon>
        <taxon>Botryosphaeriaceae</taxon>
        <taxon>Macrophomina</taxon>
    </lineage>
</organism>
<dbReference type="AlphaFoldDB" id="K2RIG5"/>
<evidence type="ECO:0000259" key="2">
    <source>
        <dbReference type="Pfam" id="PF07859"/>
    </source>
</evidence>
<dbReference type="InterPro" id="IPR029058">
    <property type="entry name" value="AB_hydrolase_fold"/>
</dbReference>
<dbReference type="Proteomes" id="UP000007129">
    <property type="component" value="Unassembled WGS sequence"/>
</dbReference>
<dbReference type="OrthoDB" id="408631at2759"/>
<dbReference type="PANTHER" id="PTHR48081">
    <property type="entry name" value="AB HYDROLASE SUPERFAMILY PROTEIN C4A8.06C"/>
    <property type="match status" value="1"/>
</dbReference>
<name>K2RIG5_MACPH</name>
<dbReference type="PANTHER" id="PTHR48081:SF8">
    <property type="entry name" value="ALPHA_BETA HYDROLASE FOLD-3 DOMAIN-CONTAINING PROTEIN-RELATED"/>
    <property type="match status" value="1"/>
</dbReference>
<dbReference type="InterPro" id="IPR050300">
    <property type="entry name" value="GDXG_lipolytic_enzyme"/>
</dbReference>
<dbReference type="SUPFAM" id="SSF53474">
    <property type="entry name" value="alpha/beta-Hydrolases"/>
    <property type="match status" value="1"/>
</dbReference>
<dbReference type="Gene3D" id="3.40.50.1820">
    <property type="entry name" value="alpha/beta hydrolase"/>
    <property type="match status" value="1"/>
</dbReference>
<dbReference type="InterPro" id="IPR013094">
    <property type="entry name" value="AB_hydrolase_3"/>
</dbReference>
<reference evidence="3 4" key="1">
    <citation type="journal article" date="2012" name="BMC Genomics">
        <title>Tools to kill: Genome of one of the most destructive plant pathogenic fungi Macrophomina phaseolina.</title>
        <authorList>
            <person name="Islam M.S."/>
            <person name="Haque M.S."/>
            <person name="Islam M.M."/>
            <person name="Emdad E.M."/>
            <person name="Halim A."/>
            <person name="Hossen Q.M.M."/>
            <person name="Hossain M.Z."/>
            <person name="Ahmed B."/>
            <person name="Rahim S."/>
            <person name="Rahman M.S."/>
            <person name="Alam M.M."/>
            <person name="Hou S."/>
            <person name="Wan X."/>
            <person name="Saito J.A."/>
            <person name="Alam M."/>
        </authorList>
    </citation>
    <scope>NUCLEOTIDE SEQUENCE [LARGE SCALE GENOMIC DNA]</scope>
    <source>
        <strain evidence="3 4">MS6</strain>
    </source>
</reference>